<evidence type="ECO:0000256" key="6">
    <source>
        <dbReference type="SAM" id="Phobius"/>
    </source>
</evidence>
<dbReference type="PANTHER" id="PTHR30250">
    <property type="entry name" value="PST FAMILY PREDICTED COLANIC ACID TRANSPORTER"/>
    <property type="match status" value="1"/>
</dbReference>
<evidence type="ECO:0000256" key="3">
    <source>
        <dbReference type="ARBA" id="ARBA00022692"/>
    </source>
</evidence>
<feature type="transmembrane region" description="Helical" evidence="6">
    <location>
        <begin position="294"/>
        <end position="324"/>
    </location>
</feature>
<feature type="transmembrane region" description="Helical" evidence="6">
    <location>
        <begin position="374"/>
        <end position="393"/>
    </location>
</feature>
<evidence type="ECO:0000256" key="5">
    <source>
        <dbReference type="ARBA" id="ARBA00023136"/>
    </source>
</evidence>
<dbReference type="PANTHER" id="PTHR30250:SF11">
    <property type="entry name" value="O-ANTIGEN TRANSPORTER-RELATED"/>
    <property type="match status" value="1"/>
</dbReference>
<evidence type="ECO:0008006" key="9">
    <source>
        <dbReference type="Google" id="ProtNLM"/>
    </source>
</evidence>
<dbReference type="AlphaFoldDB" id="A0A1B0ZKI7"/>
<evidence type="ECO:0000313" key="8">
    <source>
        <dbReference type="Proteomes" id="UP000092596"/>
    </source>
</evidence>
<feature type="transmembrane region" description="Helical" evidence="6">
    <location>
        <begin position="47"/>
        <end position="66"/>
    </location>
</feature>
<evidence type="ECO:0000256" key="2">
    <source>
        <dbReference type="ARBA" id="ARBA00022475"/>
    </source>
</evidence>
<dbReference type="InterPro" id="IPR050833">
    <property type="entry name" value="Poly_Biosynth_Transport"/>
</dbReference>
<feature type="transmembrane region" description="Helical" evidence="6">
    <location>
        <begin position="344"/>
        <end position="367"/>
    </location>
</feature>
<feature type="transmembrane region" description="Helical" evidence="6">
    <location>
        <begin position="15"/>
        <end position="35"/>
    </location>
</feature>
<evidence type="ECO:0000313" key="7">
    <source>
        <dbReference type="EMBL" id="ANP28469.1"/>
    </source>
</evidence>
<dbReference type="PATRIC" id="fig|1630135.4.peg.1915"/>
<comment type="subcellular location">
    <subcellularLocation>
        <location evidence="1">Cell membrane</location>
        <topology evidence="1">Multi-pass membrane protein</topology>
    </subcellularLocation>
</comment>
<evidence type="ECO:0000256" key="4">
    <source>
        <dbReference type="ARBA" id="ARBA00022989"/>
    </source>
</evidence>
<feature type="transmembrane region" description="Helical" evidence="6">
    <location>
        <begin position="216"/>
        <end position="238"/>
    </location>
</feature>
<feature type="transmembrane region" description="Helical" evidence="6">
    <location>
        <begin position="399"/>
        <end position="418"/>
    </location>
</feature>
<dbReference type="RefSeq" id="WP_065248452.1">
    <property type="nucleotide sequence ID" value="NZ_CP012117.1"/>
</dbReference>
<feature type="transmembrane region" description="Helical" evidence="6">
    <location>
        <begin position="250"/>
        <end position="273"/>
    </location>
</feature>
<organism evidence="7 8">
    <name type="scientific">Dermabacter vaginalis</name>
    <dbReference type="NCBI Taxonomy" id="1630135"/>
    <lineage>
        <taxon>Bacteria</taxon>
        <taxon>Bacillati</taxon>
        <taxon>Actinomycetota</taxon>
        <taxon>Actinomycetes</taxon>
        <taxon>Micrococcales</taxon>
        <taxon>Dermabacteraceae</taxon>
        <taxon>Dermabacter</taxon>
    </lineage>
</organism>
<feature type="transmembrane region" description="Helical" evidence="6">
    <location>
        <begin position="86"/>
        <end position="109"/>
    </location>
</feature>
<keyword evidence="5 6" id="KW-0472">Membrane</keyword>
<protein>
    <recommendedName>
        <fullName evidence="9">Polysaccharide biosynthesis protein</fullName>
    </recommendedName>
</protein>
<dbReference type="KEGG" id="dva:DAD186_19190"/>
<keyword evidence="3 6" id="KW-0812">Transmembrane</keyword>
<feature type="transmembrane region" description="Helical" evidence="6">
    <location>
        <begin position="162"/>
        <end position="195"/>
    </location>
</feature>
<dbReference type="GO" id="GO:0005886">
    <property type="term" value="C:plasma membrane"/>
    <property type="evidence" value="ECO:0007669"/>
    <property type="project" value="UniProtKB-SubCell"/>
</dbReference>
<dbReference type="STRING" id="1630135.DAD186_19190"/>
<name>A0A1B0ZKI7_9MICO</name>
<dbReference type="Proteomes" id="UP000092596">
    <property type="component" value="Chromosome"/>
</dbReference>
<keyword evidence="4 6" id="KW-1133">Transmembrane helix</keyword>
<proteinExistence type="predicted"/>
<feature type="transmembrane region" description="Helical" evidence="6">
    <location>
        <begin position="121"/>
        <end position="142"/>
    </location>
</feature>
<keyword evidence="2" id="KW-1003">Cell membrane</keyword>
<accession>A0A1B0ZKI7</accession>
<dbReference type="EMBL" id="CP012117">
    <property type="protein sequence ID" value="ANP28469.1"/>
    <property type="molecule type" value="Genomic_DNA"/>
</dbReference>
<evidence type="ECO:0000256" key="1">
    <source>
        <dbReference type="ARBA" id="ARBA00004651"/>
    </source>
</evidence>
<sequence>MPSSNDQTVTKRDSAAILAASACAAVSALLATWFANRYLEPSEVTEFLLFWSVQFGIFGIVAGIQQEVTRAVGAARLDRNSTGAPIVLAAATVGGLCALATVATSPWWANATLPTNTAVSVALLALGVALYAFHSALSGAAAGSQRWFLFSVFGGGEALWRLAAMAAVSLISASLLGLEAAAISPILLWLVLALLDPGTRTIIRSRADVSYGRLMRNVFMAMGSSTASAVLMTGFPVLLNASEKASPGSYTFLVMGALILAVSICRSPIMIPLQAFQGVAIAAFLRQRHRPIAAFTRPAAALLGVGAAGAIAAFFVGPWLFLLIYPPKAGAEGAYASVASGPVLAALTFGSAIMALLVLSGTAVLALDLHRTYLAGWVVAAAVTTALLFALPLSIIPKVLVALYCGPAVGFLTHLFAMKRSAGRFRARVAEAI</sequence>
<reference evidence="7 8" key="1">
    <citation type="submission" date="2015-06" db="EMBL/GenBank/DDBJ databases">
        <title>Investigation of pathophysiology for high-risk pregnancy and development of treatment modality based on it.</title>
        <authorList>
            <person name="Kim B.-C."/>
            <person name="Lim S."/>
        </authorList>
    </citation>
    <scope>NUCLEOTIDE SEQUENCE [LARGE SCALE GENOMIC DNA]</scope>
    <source>
        <strain evidence="7 8">AD1-86</strain>
    </source>
</reference>
<gene>
    <name evidence="7" type="ORF">DAD186_19190</name>
</gene>